<evidence type="ECO:0000256" key="7">
    <source>
        <dbReference type="ARBA" id="ARBA00023077"/>
    </source>
</evidence>
<comment type="subcellular location">
    <subcellularLocation>
        <location evidence="1 10">Cell outer membrane</location>
        <topology evidence="1 10">Multi-pass membrane protein</topology>
    </subcellularLocation>
</comment>
<dbReference type="PROSITE" id="PS52016">
    <property type="entry name" value="TONB_DEPENDENT_REC_3"/>
    <property type="match status" value="1"/>
</dbReference>
<dbReference type="Gene3D" id="2.60.40.1120">
    <property type="entry name" value="Carboxypeptidase-like, regulatory domain"/>
    <property type="match status" value="1"/>
</dbReference>
<dbReference type="InterPro" id="IPR011662">
    <property type="entry name" value="Secretin/TonB_short_N"/>
</dbReference>
<evidence type="ECO:0000313" key="13">
    <source>
        <dbReference type="EMBL" id="QDH81217.1"/>
    </source>
</evidence>
<evidence type="ECO:0000259" key="12">
    <source>
        <dbReference type="SMART" id="SM00965"/>
    </source>
</evidence>
<proteinExistence type="inferred from homology"/>
<evidence type="ECO:0000256" key="2">
    <source>
        <dbReference type="ARBA" id="ARBA00022448"/>
    </source>
</evidence>
<dbReference type="NCBIfam" id="TIGR04056">
    <property type="entry name" value="OMP_RagA_SusC"/>
    <property type="match status" value="1"/>
</dbReference>
<sequence>MKKKPSNLPLCIKGKMLLTMKLTIILILVAVMNVSASAYSQNTKLALNLHQASIEQVFEAIKDQSDFNFLYRSDLIKEIPTVSINVNKANIEKVLDQVLVPYQFTYDVYDKTIIIRKIEPQEKDETALPQKTSVIDVSGTVTDENGQPIPGATIQVKGTTKGTVTDIEGSYTINAEDGDILIFSFIGYEKQSIEVAHQTVIDVSLVPDMKALEEVVVVGYGTQSKHNIATAIATVTGESMADLPVTNPTQALVGQVSGVQLQQTNGAPGEAPVVRIRGNGSITSGNGPLYVIDGYPTNDANLINAIAPRDIESMDILKDAAAAAIYGSRAGNGVIIVTTKKGKSGKTRFTFDGAIGFENVMQKYELMNAQEFVEMAKEGLTYQGREIPEFLNSPERWANTDWQDVIFRTAPFQNYQLGASGGTDKMRFAVSAAYTDQQGIIENTFMKRYSLRASFDADITNKLRVGVNLQPSFTQRRTQQTTGGNTSTGVDGILAEALTMPPILPVWQENGDYFVITQDPEMKTIFNDELSNPLVKLDANKDYFYTFRQSGNAFLEYTPITGLTMKSTFNLGITAEKEEWYVEPFLARGNGNTGNISTPNLAQIRARRQNTTNTNWYWSNTATYDFDLGNSHHLTALLGFDAARQSDFFVSLEPRTDKDNPVAFVNSNVKNVQGAVLTQGTSQRREYVFDAIFGRVNYNYNNKYLFSASLRRDRSSRFGPENRTGVFPSVSAGWNISDEPFMESLSSLSMLKVRSSYGETGNDQLGGYYPWITTLQREYYVFGTTDAQVVAYRPGGFSNNQLGWEKNRQFDAGIEVGLFKDRVSLVVDFYNRNSNLILNADLPSINGKATSVIQNVGNVRNRGWEFAMNTVNIASEFKWNTAFNISFNRNKIVSLTSGQTQLSNQGVVRNYVGRPMGDLYMYIVEGTFNNAEDVVNYPKLGSQGIGDLRYRDVSGPEGVPDGVINANDQVRAGNYQPDFVYGLTNTFSYKNLDLTILIDGSHGAEVYRSQELALSLSRWLENGSKESMGRWRSESDPGNGRYHRAGTTNLSSNIAPSTRYLENGSFLRVRNVTLGYQLPPVLLDKIQVQQLRLYVTGQNLHTFSKFGGFGNPQGNGAGDNATNNGVESGTYPLARNISFGVNLTF</sequence>
<reference evidence="13 14" key="1">
    <citation type="submission" date="2019-06" db="EMBL/GenBank/DDBJ databases">
        <title>Echinicola alkalisoli sp. nov. isolated from saline soil.</title>
        <authorList>
            <person name="Sun J.-Q."/>
            <person name="Xu L."/>
        </authorList>
    </citation>
    <scope>NUCLEOTIDE SEQUENCE [LARGE SCALE GENOMIC DNA]</scope>
    <source>
        <strain evidence="13 14">LN3S3</strain>
    </source>
</reference>
<dbReference type="GO" id="GO:0006826">
    <property type="term" value="P:iron ion transport"/>
    <property type="evidence" value="ECO:0007669"/>
    <property type="project" value="UniProtKB-KW"/>
</dbReference>
<dbReference type="InterPro" id="IPR037066">
    <property type="entry name" value="Plug_dom_sf"/>
</dbReference>
<dbReference type="SUPFAM" id="SSF49464">
    <property type="entry name" value="Carboxypeptidase regulatory domain-like"/>
    <property type="match status" value="1"/>
</dbReference>
<dbReference type="FunFam" id="2.60.40.1120:FF:000003">
    <property type="entry name" value="Outer membrane protein Omp121"/>
    <property type="match status" value="1"/>
</dbReference>
<keyword evidence="6" id="KW-0408">Iron</keyword>
<dbReference type="Pfam" id="PF13715">
    <property type="entry name" value="CarbopepD_reg_2"/>
    <property type="match status" value="1"/>
</dbReference>
<dbReference type="InterPro" id="IPR039426">
    <property type="entry name" value="TonB-dep_rcpt-like"/>
</dbReference>
<name>A0A514CN80_9BACT</name>
<dbReference type="EMBL" id="CP041253">
    <property type="protein sequence ID" value="QDH81217.1"/>
    <property type="molecule type" value="Genomic_DNA"/>
</dbReference>
<organism evidence="13 14">
    <name type="scientific">Echinicola soli</name>
    <dbReference type="NCBI Taxonomy" id="2591634"/>
    <lineage>
        <taxon>Bacteria</taxon>
        <taxon>Pseudomonadati</taxon>
        <taxon>Bacteroidota</taxon>
        <taxon>Cytophagia</taxon>
        <taxon>Cytophagales</taxon>
        <taxon>Cyclobacteriaceae</taxon>
        <taxon>Echinicola</taxon>
    </lineage>
</organism>
<dbReference type="Gene3D" id="2.40.170.20">
    <property type="entry name" value="TonB-dependent receptor, beta-barrel domain"/>
    <property type="match status" value="1"/>
</dbReference>
<dbReference type="InterPro" id="IPR012910">
    <property type="entry name" value="Plug_dom"/>
</dbReference>
<keyword evidence="14" id="KW-1185">Reference proteome</keyword>
<dbReference type="Pfam" id="PF07660">
    <property type="entry name" value="STN"/>
    <property type="match status" value="1"/>
</dbReference>
<evidence type="ECO:0000256" key="9">
    <source>
        <dbReference type="ARBA" id="ARBA00023237"/>
    </source>
</evidence>
<evidence type="ECO:0000256" key="5">
    <source>
        <dbReference type="ARBA" id="ARBA00022692"/>
    </source>
</evidence>
<evidence type="ECO:0000256" key="11">
    <source>
        <dbReference type="RuleBase" id="RU003357"/>
    </source>
</evidence>
<evidence type="ECO:0000313" key="14">
    <source>
        <dbReference type="Proteomes" id="UP000316614"/>
    </source>
</evidence>
<dbReference type="OrthoDB" id="9768177at2"/>
<keyword evidence="4" id="KW-0410">Iron transport</keyword>
<keyword evidence="13" id="KW-0675">Receptor</keyword>
<dbReference type="InterPro" id="IPR023997">
    <property type="entry name" value="TonB-dep_OMP_SusC/RagA_CS"/>
</dbReference>
<keyword evidence="2 10" id="KW-0813">Transport</keyword>
<dbReference type="Gene3D" id="2.170.130.10">
    <property type="entry name" value="TonB-dependent receptor, plug domain"/>
    <property type="match status" value="1"/>
</dbReference>
<dbReference type="InterPro" id="IPR000531">
    <property type="entry name" value="Beta-barrel_TonB"/>
</dbReference>
<feature type="domain" description="Secretin/TonB short N-terminal" evidence="12">
    <location>
        <begin position="67"/>
        <end position="118"/>
    </location>
</feature>
<gene>
    <name evidence="13" type="ORF">FKX85_20160</name>
</gene>
<evidence type="ECO:0000256" key="1">
    <source>
        <dbReference type="ARBA" id="ARBA00004571"/>
    </source>
</evidence>
<keyword evidence="5 10" id="KW-0812">Transmembrane</keyword>
<dbReference type="KEGG" id="echi:FKX85_20160"/>
<dbReference type="Proteomes" id="UP000316614">
    <property type="component" value="Chromosome"/>
</dbReference>
<dbReference type="GO" id="GO:0009279">
    <property type="term" value="C:cell outer membrane"/>
    <property type="evidence" value="ECO:0007669"/>
    <property type="project" value="UniProtKB-SubCell"/>
</dbReference>
<dbReference type="Pfam" id="PF07715">
    <property type="entry name" value="Plug"/>
    <property type="match status" value="1"/>
</dbReference>
<dbReference type="AlphaFoldDB" id="A0A514CN80"/>
<evidence type="ECO:0000256" key="4">
    <source>
        <dbReference type="ARBA" id="ARBA00022496"/>
    </source>
</evidence>
<evidence type="ECO:0000256" key="3">
    <source>
        <dbReference type="ARBA" id="ARBA00022452"/>
    </source>
</evidence>
<accession>A0A514CN80</accession>
<evidence type="ECO:0000256" key="6">
    <source>
        <dbReference type="ARBA" id="ARBA00023004"/>
    </source>
</evidence>
<comment type="similarity">
    <text evidence="10 11">Belongs to the TonB-dependent receptor family.</text>
</comment>
<keyword evidence="4" id="KW-0406">Ion transport</keyword>
<dbReference type="InterPro" id="IPR036942">
    <property type="entry name" value="Beta-barrel_TonB_sf"/>
</dbReference>
<keyword evidence="8 10" id="KW-0472">Membrane</keyword>
<dbReference type="NCBIfam" id="TIGR04057">
    <property type="entry name" value="SusC_RagA_signa"/>
    <property type="match status" value="1"/>
</dbReference>
<dbReference type="InterPro" id="IPR023996">
    <property type="entry name" value="TonB-dep_OMP_SusC/RagA"/>
</dbReference>
<dbReference type="SMART" id="SM00965">
    <property type="entry name" value="STN"/>
    <property type="match status" value="1"/>
</dbReference>
<dbReference type="InterPro" id="IPR008969">
    <property type="entry name" value="CarboxyPept-like_regulatory"/>
</dbReference>
<keyword evidence="9 10" id="KW-0998">Cell outer membrane</keyword>
<evidence type="ECO:0000256" key="10">
    <source>
        <dbReference type="PROSITE-ProRule" id="PRU01360"/>
    </source>
</evidence>
<protein>
    <submittedName>
        <fullName evidence="13">TonB-dependent receptor</fullName>
    </submittedName>
</protein>
<dbReference type="Pfam" id="PF00593">
    <property type="entry name" value="TonB_dep_Rec_b-barrel"/>
    <property type="match status" value="1"/>
</dbReference>
<keyword evidence="7 11" id="KW-0798">TonB box</keyword>
<dbReference type="SUPFAM" id="SSF56935">
    <property type="entry name" value="Porins"/>
    <property type="match status" value="1"/>
</dbReference>
<evidence type="ECO:0000256" key="8">
    <source>
        <dbReference type="ARBA" id="ARBA00023136"/>
    </source>
</evidence>
<keyword evidence="3 10" id="KW-1134">Transmembrane beta strand</keyword>